<sequence length="122" mass="12491">NIIMSDKNDQQNDKQNEQQQDAQHPGMNPDPAERGKELGRANAQGGESVGTGGHGYSGSGGNQPVGGKHAGNTSGLTEEQLHPGMNPDPAERGRELGHQNAHGGHSVGTGGHGTTGANLKSK</sequence>
<comment type="caution">
    <text evidence="2">The sequence shown here is derived from an EMBL/GenBank/DDBJ whole genome shotgun (WGS) entry which is preliminary data.</text>
</comment>
<dbReference type="EMBL" id="CAJNOQ010023001">
    <property type="protein sequence ID" value="CAF1508992.1"/>
    <property type="molecule type" value="Genomic_DNA"/>
</dbReference>
<evidence type="ECO:0000256" key="1">
    <source>
        <dbReference type="SAM" id="MobiDB-lite"/>
    </source>
</evidence>
<keyword evidence="4" id="KW-1185">Reference proteome</keyword>
<accession>A0A815TV35</accession>
<name>A0A815TV35_9BILA</name>
<feature type="non-terminal residue" evidence="2">
    <location>
        <position position="1"/>
    </location>
</feature>
<gene>
    <name evidence="2" type="ORF">GPM918_LOCUS37026</name>
    <name evidence="3" type="ORF">SRO942_LOCUS37782</name>
</gene>
<protein>
    <submittedName>
        <fullName evidence="2">Uncharacterized protein</fullName>
    </submittedName>
</protein>
<reference evidence="2" key="1">
    <citation type="submission" date="2021-02" db="EMBL/GenBank/DDBJ databases">
        <authorList>
            <person name="Nowell W R."/>
        </authorList>
    </citation>
    <scope>NUCLEOTIDE SEQUENCE</scope>
</reference>
<evidence type="ECO:0000313" key="2">
    <source>
        <dbReference type="EMBL" id="CAF1508992.1"/>
    </source>
</evidence>
<feature type="compositionally biased region" description="Basic and acidic residues" evidence="1">
    <location>
        <begin position="1"/>
        <end position="16"/>
    </location>
</feature>
<feature type="compositionally biased region" description="Gly residues" evidence="1">
    <location>
        <begin position="47"/>
        <end position="64"/>
    </location>
</feature>
<evidence type="ECO:0000313" key="4">
    <source>
        <dbReference type="Proteomes" id="UP000663829"/>
    </source>
</evidence>
<dbReference type="Proteomes" id="UP000681722">
    <property type="component" value="Unassembled WGS sequence"/>
</dbReference>
<dbReference type="Proteomes" id="UP000663829">
    <property type="component" value="Unassembled WGS sequence"/>
</dbReference>
<feature type="compositionally biased region" description="Gly residues" evidence="1">
    <location>
        <begin position="105"/>
        <end position="114"/>
    </location>
</feature>
<dbReference type="OrthoDB" id="10033533at2759"/>
<dbReference type="EMBL" id="CAJOBC010088534">
    <property type="protein sequence ID" value="CAF4369897.1"/>
    <property type="molecule type" value="Genomic_DNA"/>
</dbReference>
<feature type="region of interest" description="Disordered" evidence="1">
    <location>
        <begin position="1"/>
        <end position="122"/>
    </location>
</feature>
<proteinExistence type="predicted"/>
<dbReference type="AlphaFoldDB" id="A0A815TV35"/>
<organism evidence="2 4">
    <name type="scientific">Didymodactylos carnosus</name>
    <dbReference type="NCBI Taxonomy" id="1234261"/>
    <lineage>
        <taxon>Eukaryota</taxon>
        <taxon>Metazoa</taxon>
        <taxon>Spiralia</taxon>
        <taxon>Gnathifera</taxon>
        <taxon>Rotifera</taxon>
        <taxon>Eurotatoria</taxon>
        <taxon>Bdelloidea</taxon>
        <taxon>Philodinida</taxon>
        <taxon>Philodinidae</taxon>
        <taxon>Didymodactylos</taxon>
    </lineage>
</organism>
<evidence type="ECO:0000313" key="3">
    <source>
        <dbReference type="EMBL" id="CAF4369897.1"/>
    </source>
</evidence>